<reference evidence="2" key="1">
    <citation type="submission" date="2011-12" db="EMBL/GenBank/DDBJ databases">
        <title>Complete sequence of Methanoregula formicicum SMSP.</title>
        <authorList>
            <person name="Lucas S."/>
            <person name="Han J."/>
            <person name="Lapidus A."/>
            <person name="Cheng J.-F."/>
            <person name="Goodwin L."/>
            <person name="Pitluck S."/>
            <person name="Peters L."/>
            <person name="Ovchinnikova G."/>
            <person name="Teshima H."/>
            <person name="Detter J.C."/>
            <person name="Han C."/>
            <person name="Tapia R."/>
            <person name="Land M."/>
            <person name="Hauser L."/>
            <person name="Kyrpides N."/>
            <person name="Ivanova N."/>
            <person name="Pagani I."/>
            <person name="Imachi H."/>
            <person name="Tamaki H."/>
            <person name="Sekiguchi Y."/>
            <person name="Kamagata Y."/>
            <person name="Cadillo-Quiroz H."/>
            <person name="Zinder S."/>
            <person name="Liu W.-T."/>
            <person name="Woyke T."/>
        </authorList>
    </citation>
    <scope>NUCLEOTIDE SEQUENCE [LARGE SCALE GENOMIC DNA]</scope>
    <source>
        <strain evidence="2">DSM 22288 / NBRC 105244 / SMSP</strain>
    </source>
</reference>
<evidence type="ECO:0000313" key="1">
    <source>
        <dbReference type="EMBL" id="AGB02403.1"/>
    </source>
</evidence>
<organism evidence="1 2">
    <name type="scientific">Methanoregula formicica (strain DSM 22288 / NBRC 105244 / SMSP)</name>
    <dbReference type="NCBI Taxonomy" id="593750"/>
    <lineage>
        <taxon>Archaea</taxon>
        <taxon>Methanobacteriati</taxon>
        <taxon>Methanobacteriota</taxon>
        <taxon>Stenosarchaea group</taxon>
        <taxon>Methanomicrobia</taxon>
        <taxon>Methanomicrobiales</taxon>
        <taxon>Methanoregulaceae</taxon>
        <taxon>Methanoregula</taxon>
    </lineage>
</organism>
<gene>
    <name evidence="1" type="ordered locus">Metfor_1364</name>
</gene>
<proteinExistence type="predicted"/>
<dbReference type="InParanoid" id="L0HGF4"/>
<dbReference type="GeneID" id="14307753"/>
<dbReference type="STRING" id="593750.Metfor_1364"/>
<dbReference type="Proteomes" id="UP000010824">
    <property type="component" value="Chromosome"/>
</dbReference>
<dbReference type="AlphaFoldDB" id="L0HGF4"/>
<dbReference type="EMBL" id="CP003167">
    <property type="protein sequence ID" value="AGB02403.1"/>
    <property type="molecule type" value="Genomic_DNA"/>
</dbReference>
<evidence type="ECO:0000313" key="2">
    <source>
        <dbReference type="Proteomes" id="UP000010824"/>
    </source>
</evidence>
<dbReference type="HOGENOM" id="CLU_2930215_0_0_2"/>
<reference evidence="1 2" key="2">
    <citation type="journal article" date="2014" name="Genome Announc.">
        <title>Complete Genome Sequence of Methanoregula formicica SMSPT, a Mesophilic Hydrogenotrophic Methanogen Isolated from a Methanogenic Upflow Anaerobic Sludge Blanket Reactor.</title>
        <authorList>
            <person name="Yamamoto K."/>
            <person name="Tamaki H."/>
            <person name="Cadillo-Quiroz H."/>
            <person name="Imachi H."/>
            <person name="Kyrpides N."/>
            <person name="Woyke T."/>
            <person name="Goodwin L."/>
            <person name="Zinder S.H."/>
            <person name="Kamagata Y."/>
            <person name="Liu W.T."/>
        </authorList>
    </citation>
    <scope>NUCLEOTIDE SEQUENCE [LARGE SCALE GENOMIC DNA]</scope>
    <source>
        <strain evidence="2">DSM 22288 / NBRC 105244 / SMSP</strain>
    </source>
</reference>
<sequence length="60" mass="7173">MDEIASRWCMKHNTISKMIEMHGDMDTSLKPCRLEACEEWKKRGDQCYQMARVSRSKHRV</sequence>
<accession>L0HGF4</accession>
<name>L0HGF4_METFS</name>
<protein>
    <submittedName>
        <fullName evidence="1">Uncharacterized protein</fullName>
    </submittedName>
</protein>
<dbReference type="KEGG" id="mfo:Metfor_1364"/>
<keyword evidence="2" id="KW-1185">Reference proteome</keyword>
<dbReference type="RefSeq" id="WP_015285366.1">
    <property type="nucleotide sequence ID" value="NC_019943.1"/>
</dbReference>